<dbReference type="CDD" id="cd03784">
    <property type="entry name" value="GT1_Gtf-like"/>
    <property type="match status" value="1"/>
</dbReference>
<dbReference type="Proteomes" id="UP001633002">
    <property type="component" value="Unassembled WGS sequence"/>
</dbReference>
<dbReference type="Gene3D" id="3.40.50.2000">
    <property type="entry name" value="Glycogen Phosphorylase B"/>
    <property type="match status" value="2"/>
</dbReference>
<organism evidence="10 11">
    <name type="scientific">Riccia sorocarpa</name>
    <dbReference type="NCBI Taxonomy" id="122646"/>
    <lineage>
        <taxon>Eukaryota</taxon>
        <taxon>Viridiplantae</taxon>
        <taxon>Streptophyta</taxon>
        <taxon>Embryophyta</taxon>
        <taxon>Marchantiophyta</taxon>
        <taxon>Marchantiopsida</taxon>
        <taxon>Marchantiidae</taxon>
        <taxon>Marchantiales</taxon>
        <taxon>Ricciaceae</taxon>
        <taxon>Riccia</taxon>
    </lineage>
</organism>
<feature type="domain" description="Erythromycin biosynthesis protein CIII-like C-terminal" evidence="9">
    <location>
        <begin position="710"/>
        <end position="805"/>
    </location>
</feature>
<dbReference type="PANTHER" id="PTHR48050">
    <property type="entry name" value="STEROL 3-BETA-GLUCOSYLTRANSFERASE"/>
    <property type="match status" value="1"/>
</dbReference>
<gene>
    <name evidence="10" type="ORF">R1sor_011458</name>
</gene>
<evidence type="ECO:0000313" key="11">
    <source>
        <dbReference type="Proteomes" id="UP001633002"/>
    </source>
</evidence>
<proteinExistence type="inferred from homology"/>
<keyword evidence="6" id="KW-0443">Lipid metabolism</keyword>
<protein>
    <recommendedName>
        <fullName evidence="2">sterol 3beta-glucosyltransferase</fullName>
        <ecNumber evidence="2">2.4.1.173</ecNumber>
    </recommendedName>
</protein>
<dbReference type="InterPro" id="IPR004276">
    <property type="entry name" value="GlycoTrans_28_N"/>
</dbReference>
<keyword evidence="11" id="KW-1185">Reference proteome</keyword>
<keyword evidence="5" id="KW-0808">Transferase</keyword>
<sequence>MGNVLLAADGLLSGLLKAAAQFDEKLWSLINSACVRSELLLEPREDTAMNREDGDTSFENENPSSHENGSILSDKSHFSFEANDHSSQLEEKPATPSKIRGPGRLVHRPSAEIDRSGDSFQSEQRNGDKLESHDQNGLGNEDTGSSHSNRDRGATGKGTDFGRQPHVTKSEPVLPANPYSSNSDPEFMARTENTRGSDEGQGLVYEQAYKLGQEGQNQGASVKAPKRQLLATTSAPVRLNRIESIPELRAALECLEDSNCSSPGSSNSDLQSMSDQTGAACGSGADKLLARTKSLPSGSYTGLDDATDPSVQTSRRTKKHEHRNVRLAVPEKYPDKMSYRKQKKLIKKLAPINLNGVVEFDEAGSKRIASFLSTGPGIYDEGGEVGEEAGEEEEADEDGCQREIPPLQIVMLIVGTRGDVQPFVAIGKHLQGFGHRVRLATHSNFREFVMTAGLEFYPLGGDPKILAGYMVKNKGFLPSGPSEVQVQRKQIKQIIHSLLPACTAADPEAGSGLPFRAQAIIANPPAYGHVHVAEYLQVPLHIFFTMPWTATSEFPHPLSRVKSQAGYRMSYQVVDSLIWWGIRSMVNDFRKKKLKLRPITYLSGSQGSIAELPTGYIWSPHLVPKPRDWGPLVDVVGFCFLNLAQDYKPPQDLLDWLAAGPAPIYVGFGSLPVVDPKGMTEIIVKALKETKQRGIIHKGWGGIGELEEAGKDIYLVEDCPHDWLFKQCVAVVHHGGAGTTAAGLKAACPTTVVPFFGDQPFWGDRIHAKGVGPPPIPVDQFSVDKLVKAIEYMLNDEVKRRADELARSMEKEDGVDGAVKAFHKHLPRDTPQPPHTHHPSKLRHRVFRPFRTVYNCFI</sequence>
<dbReference type="EC" id="2.4.1.173" evidence="2"/>
<dbReference type="InterPro" id="IPR002213">
    <property type="entry name" value="UDP_glucos_trans"/>
</dbReference>
<feature type="compositionally biased region" description="Low complexity" evidence="7">
    <location>
        <begin position="258"/>
        <end position="268"/>
    </location>
</feature>
<feature type="region of interest" description="Disordered" evidence="7">
    <location>
        <begin position="45"/>
        <end position="199"/>
    </location>
</feature>
<evidence type="ECO:0000259" key="9">
    <source>
        <dbReference type="Pfam" id="PF06722"/>
    </source>
</evidence>
<keyword evidence="3" id="KW-0444">Lipid biosynthesis</keyword>
<dbReference type="FunFam" id="3.40.50.2000:FF:000009">
    <property type="entry name" value="Sterol 3-beta-glucosyltransferase UGT80A2"/>
    <property type="match status" value="1"/>
</dbReference>
<reference evidence="10 11" key="1">
    <citation type="submission" date="2024-09" db="EMBL/GenBank/DDBJ databases">
        <title>Chromosome-scale assembly of Riccia sorocarpa.</title>
        <authorList>
            <person name="Paukszto L."/>
        </authorList>
    </citation>
    <scope>NUCLEOTIDE SEQUENCE [LARGE SCALE GENOMIC DNA]</scope>
    <source>
        <strain evidence="10">LP-2024</strain>
        <tissue evidence="10">Aerial parts of the thallus</tissue>
    </source>
</reference>
<dbReference type="Pfam" id="PF06722">
    <property type="entry name" value="EryCIII-like_C"/>
    <property type="match status" value="1"/>
</dbReference>
<dbReference type="SUPFAM" id="SSF53756">
    <property type="entry name" value="UDP-Glycosyltransferase/glycogen phosphorylase"/>
    <property type="match status" value="1"/>
</dbReference>
<feature type="compositionally biased region" description="Polar residues" evidence="7">
    <location>
        <begin position="57"/>
        <end position="73"/>
    </location>
</feature>
<evidence type="ECO:0000256" key="2">
    <source>
        <dbReference type="ARBA" id="ARBA00012650"/>
    </source>
</evidence>
<evidence type="ECO:0000256" key="4">
    <source>
        <dbReference type="ARBA" id="ARBA00022676"/>
    </source>
</evidence>
<feature type="region of interest" description="Disordered" evidence="7">
    <location>
        <begin position="257"/>
        <end position="280"/>
    </location>
</feature>
<evidence type="ECO:0000256" key="7">
    <source>
        <dbReference type="SAM" id="MobiDB-lite"/>
    </source>
</evidence>
<comment type="similarity">
    <text evidence="1">Belongs to the glycosyltransferase 28 family.</text>
</comment>
<feature type="compositionally biased region" description="Basic and acidic residues" evidence="7">
    <location>
        <begin position="74"/>
        <end position="93"/>
    </location>
</feature>
<feature type="compositionally biased region" description="Basic residues" evidence="7">
    <location>
        <begin position="315"/>
        <end position="325"/>
    </location>
</feature>
<dbReference type="GO" id="GO:0016125">
    <property type="term" value="P:sterol metabolic process"/>
    <property type="evidence" value="ECO:0007669"/>
    <property type="project" value="UniProtKB-ARBA"/>
</dbReference>
<evidence type="ECO:0000256" key="6">
    <source>
        <dbReference type="ARBA" id="ARBA00023098"/>
    </source>
</evidence>
<dbReference type="InterPro" id="IPR050426">
    <property type="entry name" value="Glycosyltransferase_28"/>
</dbReference>
<evidence type="ECO:0000313" key="10">
    <source>
        <dbReference type="EMBL" id="KAL3697382.1"/>
    </source>
</evidence>
<dbReference type="Pfam" id="PF03033">
    <property type="entry name" value="Glyco_transf_28"/>
    <property type="match status" value="1"/>
</dbReference>
<evidence type="ECO:0000256" key="5">
    <source>
        <dbReference type="ARBA" id="ARBA00022679"/>
    </source>
</evidence>
<feature type="domain" description="Glycosyltransferase family 28 N-terminal" evidence="8">
    <location>
        <begin position="409"/>
        <end position="554"/>
    </location>
</feature>
<feature type="compositionally biased region" description="Basic and acidic residues" evidence="7">
    <location>
        <begin position="125"/>
        <end position="134"/>
    </location>
</feature>
<dbReference type="InterPro" id="IPR010610">
    <property type="entry name" value="EryCIII-like_C"/>
</dbReference>
<keyword evidence="4" id="KW-0328">Glycosyltransferase</keyword>
<evidence type="ECO:0000256" key="3">
    <source>
        <dbReference type="ARBA" id="ARBA00022516"/>
    </source>
</evidence>
<dbReference type="FunFam" id="3.40.50.2000:FF:000030">
    <property type="entry name" value="Sterol 3-beta-glucosyltransferase UGT80A2"/>
    <property type="match status" value="1"/>
</dbReference>
<accession>A0ABD3I0X7</accession>
<dbReference type="PANTHER" id="PTHR48050:SF13">
    <property type="entry name" value="STEROL 3-BETA-GLUCOSYLTRANSFERASE UGT80A2"/>
    <property type="match status" value="1"/>
</dbReference>
<evidence type="ECO:0000259" key="8">
    <source>
        <dbReference type="Pfam" id="PF03033"/>
    </source>
</evidence>
<comment type="caution">
    <text evidence="10">The sequence shown here is derived from an EMBL/GenBank/DDBJ whole genome shotgun (WGS) entry which is preliminary data.</text>
</comment>
<dbReference type="GO" id="GO:0016906">
    <property type="term" value="F:sterol 3-beta-glucosyltransferase activity"/>
    <property type="evidence" value="ECO:0007669"/>
    <property type="project" value="UniProtKB-EC"/>
</dbReference>
<feature type="region of interest" description="Disordered" evidence="7">
    <location>
        <begin position="295"/>
        <end position="325"/>
    </location>
</feature>
<dbReference type="GO" id="GO:0009791">
    <property type="term" value="P:post-embryonic development"/>
    <property type="evidence" value="ECO:0007669"/>
    <property type="project" value="UniProtKB-ARBA"/>
</dbReference>
<feature type="compositionally biased region" description="Basic and acidic residues" evidence="7">
    <location>
        <begin position="45"/>
        <end position="54"/>
    </location>
</feature>
<feature type="compositionally biased region" description="Basic and acidic residues" evidence="7">
    <location>
        <begin position="187"/>
        <end position="198"/>
    </location>
</feature>
<feature type="compositionally biased region" description="Polar residues" evidence="7">
    <location>
        <begin position="135"/>
        <end position="147"/>
    </location>
</feature>
<dbReference type="AlphaFoldDB" id="A0ABD3I0X7"/>
<dbReference type="EMBL" id="JBJQOH010000002">
    <property type="protein sequence ID" value="KAL3697382.1"/>
    <property type="molecule type" value="Genomic_DNA"/>
</dbReference>
<name>A0ABD3I0X7_9MARC</name>
<evidence type="ECO:0000256" key="1">
    <source>
        <dbReference type="ARBA" id="ARBA00006962"/>
    </source>
</evidence>